<evidence type="ECO:0000256" key="1">
    <source>
        <dbReference type="SAM" id="Phobius"/>
    </source>
</evidence>
<reference evidence="2" key="1">
    <citation type="submission" date="2020-07" db="EMBL/GenBank/DDBJ databases">
        <title>Huge and variable diversity of episymbiotic CPR bacteria and DPANN archaea in groundwater ecosystems.</title>
        <authorList>
            <person name="He C.Y."/>
            <person name="Keren R."/>
            <person name="Whittaker M."/>
            <person name="Farag I.F."/>
            <person name="Doudna J."/>
            <person name="Cate J.H.D."/>
            <person name="Banfield J.F."/>
        </authorList>
    </citation>
    <scope>NUCLEOTIDE SEQUENCE</scope>
    <source>
        <strain evidence="2">NC_groundwater_1818_Pr3_B-0.1um_66_35</strain>
    </source>
</reference>
<protein>
    <submittedName>
        <fullName evidence="2">Uncharacterized protein</fullName>
    </submittedName>
</protein>
<keyword evidence="1" id="KW-0472">Membrane</keyword>
<name>A0A933RXZ4_RHOPL</name>
<proteinExistence type="predicted"/>
<feature type="transmembrane region" description="Helical" evidence="1">
    <location>
        <begin position="12"/>
        <end position="31"/>
    </location>
</feature>
<evidence type="ECO:0000313" key="3">
    <source>
        <dbReference type="Proteomes" id="UP000782519"/>
    </source>
</evidence>
<keyword evidence="1" id="KW-0812">Transmembrane</keyword>
<keyword evidence="1" id="KW-1133">Transmembrane helix</keyword>
<gene>
    <name evidence="2" type="ORF">HZA66_12495</name>
</gene>
<dbReference type="EMBL" id="JACRJB010000034">
    <property type="protein sequence ID" value="MBI5130254.1"/>
    <property type="molecule type" value="Genomic_DNA"/>
</dbReference>
<evidence type="ECO:0000313" key="2">
    <source>
        <dbReference type="EMBL" id="MBI5130254.1"/>
    </source>
</evidence>
<accession>A0A933RXZ4</accession>
<dbReference type="Proteomes" id="UP000782519">
    <property type="component" value="Unassembled WGS sequence"/>
</dbReference>
<comment type="caution">
    <text evidence="2">The sequence shown here is derived from an EMBL/GenBank/DDBJ whole genome shotgun (WGS) entry which is preliminary data.</text>
</comment>
<organism evidence="2 3">
    <name type="scientific">Rhodopseudomonas palustris</name>
    <dbReference type="NCBI Taxonomy" id="1076"/>
    <lineage>
        <taxon>Bacteria</taxon>
        <taxon>Pseudomonadati</taxon>
        <taxon>Pseudomonadota</taxon>
        <taxon>Alphaproteobacteria</taxon>
        <taxon>Hyphomicrobiales</taxon>
        <taxon>Nitrobacteraceae</taxon>
        <taxon>Rhodopseudomonas</taxon>
    </lineage>
</organism>
<dbReference type="AlphaFoldDB" id="A0A933RXZ4"/>
<sequence length="88" mass="8767">MNVGEIFHNLSVWAFRIAIAGGAIAVGYVALTGDRNMPGARMAASPSATQATGDAATGGCQPIGHTANDELVYSMDCEGLPAASGGGK</sequence>